<feature type="region of interest" description="Disordered" evidence="1">
    <location>
        <begin position="153"/>
        <end position="173"/>
    </location>
</feature>
<organism evidence="2 3">
    <name type="scientific">Cytospora paraplurivora</name>
    <dbReference type="NCBI Taxonomy" id="2898453"/>
    <lineage>
        <taxon>Eukaryota</taxon>
        <taxon>Fungi</taxon>
        <taxon>Dikarya</taxon>
        <taxon>Ascomycota</taxon>
        <taxon>Pezizomycotina</taxon>
        <taxon>Sordariomycetes</taxon>
        <taxon>Sordariomycetidae</taxon>
        <taxon>Diaporthales</taxon>
        <taxon>Cytosporaceae</taxon>
        <taxon>Cytospora</taxon>
    </lineage>
</organism>
<evidence type="ECO:0000313" key="3">
    <source>
        <dbReference type="Proteomes" id="UP001320245"/>
    </source>
</evidence>
<dbReference type="EMBL" id="JAJSPL020000018">
    <property type="protein sequence ID" value="KAK7740960.1"/>
    <property type="molecule type" value="Genomic_DNA"/>
</dbReference>
<feature type="region of interest" description="Disordered" evidence="1">
    <location>
        <begin position="1"/>
        <end position="139"/>
    </location>
</feature>
<dbReference type="Proteomes" id="UP001320245">
    <property type="component" value="Unassembled WGS sequence"/>
</dbReference>
<gene>
    <name evidence="2" type="ORF">SLS53_005023</name>
</gene>
<feature type="compositionally biased region" description="Polar residues" evidence="1">
    <location>
        <begin position="13"/>
        <end position="29"/>
    </location>
</feature>
<comment type="caution">
    <text evidence="2">The sequence shown here is derived from an EMBL/GenBank/DDBJ whole genome shotgun (WGS) entry which is preliminary data.</text>
</comment>
<keyword evidence="3" id="KW-1185">Reference proteome</keyword>
<feature type="compositionally biased region" description="Acidic residues" evidence="1">
    <location>
        <begin position="86"/>
        <end position="97"/>
    </location>
</feature>
<feature type="compositionally biased region" description="Low complexity" evidence="1">
    <location>
        <begin position="158"/>
        <end position="173"/>
    </location>
</feature>
<dbReference type="AlphaFoldDB" id="A0AAN9U6G7"/>
<proteinExistence type="predicted"/>
<protein>
    <submittedName>
        <fullName evidence="2">Uncharacterized protein</fullName>
    </submittedName>
</protein>
<evidence type="ECO:0000313" key="2">
    <source>
        <dbReference type="EMBL" id="KAK7740960.1"/>
    </source>
</evidence>
<sequence length="324" mass="34476">MPAPPKSPAFGWSTATNGSASVTPASTRPPSRGVRQSIEVTSANLTASKSSTASVNEPVNRDSLRTAPPSVSRSPSPEKPKVSVPEVEDDDDDDEWGEMVASPPSTSRPVSGFFDVGIGTNGSIDSPLGENNASPAPTTDTSFTLDAVSSELQRGQNAAKAEATQAPPAAPAAHSWDFSAFDTKPQAPAANVKTFNAYTSRRVVEVVLDSILPTPTATYPNCPAPTSTCIKNVYKLDRLQRFLETKFPRNPTDVKTTHGSHTYNAPTHTEVITQHGPAIATTKGADPEVVIATAHEPSHRNTAEERELCCAERFRRESCRQAGR</sequence>
<reference evidence="2 3" key="1">
    <citation type="journal article" date="2023" name="PLoS ONE">
        <title>Cytospora paraplurivora sp. nov. isolated from orchards with fruit tree decline syndrome in Ontario, Canada.</title>
        <authorList>
            <person name="Ilyukhin E."/>
            <person name="Nguyen H.D.T."/>
            <person name="Castle A.J."/>
            <person name="Ellouze W."/>
        </authorList>
    </citation>
    <scope>NUCLEOTIDE SEQUENCE [LARGE SCALE GENOMIC DNA]</scope>
    <source>
        <strain evidence="2 3">FDS-564</strain>
    </source>
</reference>
<evidence type="ECO:0000256" key="1">
    <source>
        <dbReference type="SAM" id="MobiDB-lite"/>
    </source>
</evidence>
<feature type="compositionally biased region" description="Polar residues" evidence="1">
    <location>
        <begin position="121"/>
        <end position="139"/>
    </location>
</feature>
<accession>A0AAN9U6G7</accession>
<feature type="compositionally biased region" description="Polar residues" evidence="1">
    <location>
        <begin position="38"/>
        <end position="57"/>
    </location>
</feature>
<name>A0AAN9U6G7_9PEZI</name>